<feature type="chain" id="PRO_5020353014" evidence="1">
    <location>
        <begin position="25"/>
        <end position="267"/>
    </location>
</feature>
<accession>A0A4U0GZK9</accession>
<evidence type="ECO:0000256" key="1">
    <source>
        <dbReference type="SAM" id="SignalP"/>
    </source>
</evidence>
<dbReference type="OrthoDB" id="666719at2"/>
<dbReference type="RefSeq" id="WP_136821587.1">
    <property type="nucleotide sequence ID" value="NZ_BMJX01000004.1"/>
</dbReference>
<keyword evidence="1" id="KW-0732">Signal</keyword>
<dbReference type="EMBL" id="SUKA01000004">
    <property type="protein sequence ID" value="TJY64526.1"/>
    <property type="molecule type" value="Genomic_DNA"/>
</dbReference>
<feature type="domain" description="Outer membrane protein beta-barrel" evidence="2">
    <location>
        <begin position="87"/>
        <end position="242"/>
    </location>
</feature>
<dbReference type="Pfam" id="PF13568">
    <property type="entry name" value="OMP_b-brl_2"/>
    <property type="match status" value="1"/>
</dbReference>
<keyword evidence="4" id="KW-1185">Reference proteome</keyword>
<proteinExistence type="predicted"/>
<evidence type="ECO:0000313" key="3">
    <source>
        <dbReference type="EMBL" id="TJY64526.1"/>
    </source>
</evidence>
<gene>
    <name evidence="3" type="ORF">FAZ19_15130</name>
</gene>
<name>A0A4U0GZK9_9SPHI</name>
<feature type="signal peptide" evidence="1">
    <location>
        <begin position="1"/>
        <end position="24"/>
    </location>
</feature>
<dbReference type="AlphaFoldDB" id="A0A4U0GZK9"/>
<dbReference type="Proteomes" id="UP000309872">
    <property type="component" value="Unassembled WGS sequence"/>
</dbReference>
<protein>
    <submittedName>
        <fullName evidence="3">PorT family protein</fullName>
    </submittedName>
</protein>
<organism evidence="3 4">
    <name type="scientific">Sphingobacterium alkalisoli</name>
    <dbReference type="NCBI Taxonomy" id="1874115"/>
    <lineage>
        <taxon>Bacteria</taxon>
        <taxon>Pseudomonadati</taxon>
        <taxon>Bacteroidota</taxon>
        <taxon>Sphingobacteriia</taxon>
        <taxon>Sphingobacteriales</taxon>
        <taxon>Sphingobacteriaceae</taxon>
        <taxon>Sphingobacterium</taxon>
    </lineage>
</organism>
<dbReference type="InterPro" id="IPR025665">
    <property type="entry name" value="Beta-barrel_OMP_2"/>
</dbReference>
<sequence>MIQSIIKFGIFGTILLSGTIASFAQETDSILEVDTIEHKTRPSLNFGVGDKDKKEAIEYPRFFGGITFTRIDWGFSRIMDDGKFTLSDENQFLSYKKASNFGFDILQVGLRFNDNFKTYFSGGFEWNYFRLEKNILLTENSSTLSYQVIDENDVKYKKNVLTSTYLRLPLSFEWRSNKFHNGERVKVAFGAMTGILLKGTQRLKSDKNGKQKFRDNYNLSSFQYGPFVRIGYDDFGLFAKYYVNDLFENSPTQEGLNNFTFGFTLGF</sequence>
<reference evidence="3 4" key="1">
    <citation type="submission" date="2019-04" db="EMBL/GenBank/DDBJ databases">
        <title>Sphingobacterium olei sp. nov., isolated from oil-contaminated soil.</title>
        <authorList>
            <person name="Liu B."/>
        </authorList>
    </citation>
    <scope>NUCLEOTIDE SEQUENCE [LARGE SCALE GENOMIC DNA]</scope>
    <source>
        <strain evidence="3 4">Y3L14</strain>
    </source>
</reference>
<evidence type="ECO:0000313" key="4">
    <source>
        <dbReference type="Proteomes" id="UP000309872"/>
    </source>
</evidence>
<evidence type="ECO:0000259" key="2">
    <source>
        <dbReference type="Pfam" id="PF13568"/>
    </source>
</evidence>
<comment type="caution">
    <text evidence="3">The sequence shown here is derived from an EMBL/GenBank/DDBJ whole genome shotgun (WGS) entry which is preliminary data.</text>
</comment>